<dbReference type="PROSITE" id="PS51219">
    <property type="entry name" value="DPCK"/>
    <property type="match status" value="1"/>
</dbReference>
<reference evidence="4 5" key="1">
    <citation type="journal article" date="2011" name="Proc. Natl. Acad. Sci. U.S.A.">
        <title>Evolutionary erosion of yeast sex chromosomes by mating-type switching accidents.</title>
        <authorList>
            <person name="Gordon J.L."/>
            <person name="Armisen D."/>
            <person name="Proux-Wera E."/>
            <person name="Oheigeartaigh S.S."/>
            <person name="Byrne K.P."/>
            <person name="Wolfe K.H."/>
        </authorList>
    </citation>
    <scope>NUCLEOTIDE SEQUENCE [LARGE SCALE GENOMIC DNA]</scope>
    <source>
        <strain evidence="5">ATCC 22294 / BCRC 22015 / CBS 2517 / CECT 1963 / NBRC 1671 / NRRL Y-8276</strain>
    </source>
</reference>
<dbReference type="Proteomes" id="UP000005220">
    <property type="component" value="Chromosome 2"/>
</dbReference>
<evidence type="ECO:0000256" key="2">
    <source>
        <dbReference type="ARBA" id="ARBA00022741"/>
    </source>
</evidence>
<protein>
    <recommendedName>
        <fullName evidence="6">Dephospho-CoA kinase</fullName>
    </recommendedName>
</protein>
<keyword evidence="5" id="KW-1185">Reference proteome</keyword>
<evidence type="ECO:0000313" key="5">
    <source>
        <dbReference type="Proteomes" id="UP000005220"/>
    </source>
</evidence>
<dbReference type="GO" id="GO:1990143">
    <property type="term" value="C:CoA-synthesizing protein complex"/>
    <property type="evidence" value="ECO:0007669"/>
    <property type="project" value="EnsemblFungi"/>
</dbReference>
<dbReference type="EMBL" id="HE650822">
    <property type="protein sequence ID" value="CCF56916.1"/>
    <property type="molecule type" value="Genomic_DNA"/>
</dbReference>
<evidence type="ECO:0000256" key="1">
    <source>
        <dbReference type="ARBA" id="ARBA00009018"/>
    </source>
</evidence>
<comment type="similarity">
    <text evidence="1">Belongs to the CoaE family.</text>
</comment>
<dbReference type="HAMAP" id="MF_00376">
    <property type="entry name" value="Dephospho_CoA_kinase"/>
    <property type="match status" value="1"/>
</dbReference>
<dbReference type="InterPro" id="IPR027417">
    <property type="entry name" value="P-loop_NTPase"/>
</dbReference>
<dbReference type="InterPro" id="IPR001977">
    <property type="entry name" value="Depp_CoAkinase"/>
</dbReference>
<dbReference type="InParanoid" id="H2ARB6"/>
<dbReference type="STRING" id="1071382.H2ARB6"/>
<keyword evidence="3" id="KW-0067">ATP-binding</keyword>
<dbReference type="PANTHER" id="PTHR10695">
    <property type="entry name" value="DEPHOSPHO-COA KINASE-RELATED"/>
    <property type="match status" value="1"/>
</dbReference>
<proteinExistence type="inferred from homology"/>
<dbReference type="OrthoDB" id="247245at2759"/>
<dbReference type="CDD" id="cd02022">
    <property type="entry name" value="DPCK"/>
    <property type="match status" value="1"/>
</dbReference>
<dbReference type="FunFam" id="3.40.50.300:FF:000485">
    <property type="entry name" value="Dephospho-CoA kinase CAB5"/>
    <property type="match status" value="1"/>
</dbReference>
<dbReference type="PANTHER" id="PTHR10695:SF46">
    <property type="entry name" value="BIFUNCTIONAL COENZYME A SYNTHASE-RELATED"/>
    <property type="match status" value="1"/>
</dbReference>
<dbReference type="RefSeq" id="XP_003956051.1">
    <property type="nucleotide sequence ID" value="XM_003956002.1"/>
</dbReference>
<dbReference type="NCBIfam" id="TIGR00152">
    <property type="entry name" value="dephospho-CoA kinase"/>
    <property type="match status" value="1"/>
</dbReference>
<evidence type="ECO:0008006" key="6">
    <source>
        <dbReference type="Google" id="ProtNLM"/>
    </source>
</evidence>
<evidence type="ECO:0000313" key="4">
    <source>
        <dbReference type="EMBL" id="CCF56916.1"/>
    </source>
</evidence>
<sequence length="238" mass="27099">MLIVGLTGGIACGKSTVSRRLKEHHKLPIVDADKIAREVVLPGTKTYQKIVDYFEDKLPDLLLEDGNLNRPSLGKWVFSNPSDLKMLNGITHSAIRYKMCEEMMSYYIKGYSVCIMDVPLLFESKLDVFCGVTVNVICDEETQLERLQIRNTELSIEDARQRIKAQMPMNERIQRTDYLIENNGTLTELYDQVDDLIKKIKPTFVRTALEYFPPFGIVSGGAIVMSRLLMSKIKNEAI</sequence>
<dbReference type="GO" id="GO:0005811">
    <property type="term" value="C:lipid droplet"/>
    <property type="evidence" value="ECO:0007669"/>
    <property type="project" value="EnsemblFungi"/>
</dbReference>
<dbReference type="Pfam" id="PF01121">
    <property type="entry name" value="CoaE"/>
    <property type="match status" value="1"/>
</dbReference>
<organism evidence="4 5">
    <name type="scientific">Kazachstania africana (strain ATCC 22294 / BCRC 22015 / CBS 2517 / CECT 1963 / NBRC 1671 / NRRL Y-8276)</name>
    <name type="common">Yeast</name>
    <name type="synonym">Kluyveromyces africanus</name>
    <dbReference type="NCBI Taxonomy" id="1071382"/>
    <lineage>
        <taxon>Eukaryota</taxon>
        <taxon>Fungi</taxon>
        <taxon>Dikarya</taxon>
        <taxon>Ascomycota</taxon>
        <taxon>Saccharomycotina</taxon>
        <taxon>Saccharomycetes</taxon>
        <taxon>Saccharomycetales</taxon>
        <taxon>Saccharomycetaceae</taxon>
        <taxon>Kazachstania</taxon>
    </lineage>
</organism>
<dbReference type="KEGG" id="kaf:KAFR_0B06190"/>
<accession>H2ARB6</accession>
<dbReference type="SUPFAM" id="SSF52540">
    <property type="entry name" value="P-loop containing nucleoside triphosphate hydrolases"/>
    <property type="match status" value="1"/>
</dbReference>
<name>H2ARB6_KAZAF</name>
<dbReference type="Gene3D" id="3.40.50.300">
    <property type="entry name" value="P-loop containing nucleotide triphosphate hydrolases"/>
    <property type="match status" value="1"/>
</dbReference>
<dbReference type="AlphaFoldDB" id="H2ARB6"/>
<dbReference type="HOGENOM" id="CLU_057180_0_1_1"/>
<dbReference type="GeneID" id="13884798"/>
<dbReference type="GO" id="GO:0015937">
    <property type="term" value="P:coenzyme A biosynthetic process"/>
    <property type="evidence" value="ECO:0007669"/>
    <property type="project" value="EnsemblFungi"/>
</dbReference>
<gene>
    <name evidence="4" type="primary">KAFR0B06190</name>
    <name evidence="4" type="ORF">KAFR_0B06190</name>
</gene>
<dbReference type="FunCoup" id="H2ARB6">
    <property type="interactions" value="420"/>
</dbReference>
<dbReference type="GO" id="GO:0004140">
    <property type="term" value="F:dephospho-CoA kinase activity"/>
    <property type="evidence" value="ECO:0007669"/>
    <property type="project" value="InterPro"/>
</dbReference>
<dbReference type="GO" id="GO:0031315">
    <property type="term" value="C:extrinsic component of mitochondrial outer membrane"/>
    <property type="evidence" value="ECO:0007669"/>
    <property type="project" value="EnsemblFungi"/>
</dbReference>
<dbReference type="eggNOG" id="KOG3220">
    <property type="taxonomic scope" value="Eukaryota"/>
</dbReference>
<dbReference type="GO" id="GO:0005524">
    <property type="term" value="F:ATP binding"/>
    <property type="evidence" value="ECO:0007669"/>
    <property type="project" value="UniProtKB-KW"/>
</dbReference>
<evidence type="ECO:0000256" key="3">
    <source>
        <dbReference type="ARBA" id="ARBA00022840"/>
    </source>
</evidence>
<keyword evidence="2" id="KW-0547">Nucleotide-binding</keyword>